<dbReference type="InterPro" id="IPR021644">
    <property type="entry name" value="CAF-1_p150_acidic"/>
</dbReference>
<dbReference type="Pfam" id="PF11600">
    <property type="entry name" value="CAF1A_acidic"/>
    <property type="match status" value="1"/>
</dbReference>
<accession>A0A6J2XRC3</accession>
<keyword evidence="3" id="KW-0227">DNA damage</keyword>
<evidence type="ECO:0000256" key="1">
    <source>
        <dbReference type="ARBA" id="ARBA00004123"/>
    </source>
</evidence>
<feature type="compositionally biased region" description="Basic and acidic residues" evidence="7">
    <location>
        <begin position="210"/>
        <end position="234"/>
    </location>
</feature>
<protein>
    <submittedName>
        <fullName evidence="11">Chromatin assembly factor 1 subunit A-like isoform X1</fullName>
    </submittedName>
</protein>
<feature type="region of interest" description="Disordered" evidence="7">
    <location>
        <begin position="205"/>
        <end position="367"/>
    </location>
</feature>
<dbReference type="GeneID" id="115880880"/>
<comment type="subcellular location">
    <subcellularLocation>
        <location evidence="1">Nucleus</location>
    </subcellularLocation>
</comment>
<reference evidence="11" key="1">
    <citation type="submission" date="2025-08" db="UniProtKB">
        <authorList>
            <consortium name="RefSeq"/>
        </authorList>
    </citation>
    <scope>IDENTIFICATION</scope>
    <source>
        <tissue evidence="11">Gonads</tissue>
    </source>
</reference>
<dbReference type="GO" id="GO:0006334">
    <property type="term" value="P:nucleosome assembly"/>
    <property type="evidence" value="ECO:0007669"/>
    <property type="project" value="TreeGrafter"/>
</dbReference>
<dbReference type="Pfam" id="PF12253">
    <property type="entry name" value="CAF1A_dimeriz"/>
    <property type="match status" value="1"/>
</dbReference>
<dbReference type="Proteomes" id="UP000504635">
    <property type="component" value="Unplaced"/>
</dbReference>
<keyword evidence="6" id="KW-0539">Nucleus</keyword>
<evidence type="ECO:0000256" key="5">
    <source>
        <dbReference type="ARBA" id="ARBA00023204"/>
    </source>
</evidence>
<evidence type="ECO:0000256" key="7">
    <source>
        <dbReference type="SAM" id="MobiDB-lite"/>
    </source>
</evidence>
<feature type="compositionally biased region" description="Acidic residues" evidence="7">
    <location>
        <begin position="528"/>
        <end position="564"/>
    </location>
</feature>
<dbReference type="InParanoid" id="A0A6J2XRC3"/>
<dbReference type="GO" id="GO:0005634">
    <property type="term" value="C:nucleus"/>
    <property type="evidence" value="ECO:0007669"/>
    <property type="project" value="UniProtKB-SubCell"/>
</dbReference>
<feature type="compositionally biased region" description="Basic and acidic residues" evidence="7">
    <location>
        <begin position="250"/>
        <end position="367"/>
    </location>
</feature>
<dbReference type="InterPro" id="IPR022043">
    <property type="entry name" value="CAF1A_DD"/>
</dbReference>
<feature type="region of interest" description="Disordered" evidence="7">
    <location>
        <begin position="168"/>
        <end position="189"/>
    </location>
</feature>
<feature type="compositionally biased region" description="Basic residues" evidence="7">
    <location>
        <begin position="44"/>
        <end position="56"/>
    </location>
</feature>
<evidence type="ECO:0000256" key="3">
    <source>
        <dbReference type="ARBA" id="ARBA00022763"/>
    </source>
</evidence>
<keyword evidence="10" id="KW-1185">Reference proteome</keyword>
<feature type="region of interest" description="Disordered" evidence="7">
    <location>
        <begin position="522"/>
        <end position="564"/>
    </location>
</feature>
<gene>
    <name evidence="11" type="primary">LOC115880880</name>
</gene>
<organism evidence="10 11">
    <name type="scientific">Sitophilus oryzae</name>
    <name type="common">Rice weevil</name>
    <name type="synonym">Curculio oryzae</name>
    <dbReference type="NCBI Taxonomy" id="7048"/>
    <lineage>
        <taxon>Eukaryota</taxon>
        <taxon>Metazoa</taxon>
        <taxon>Ecdysozoa</taxon>
        <taxon>Arthropoda</taxon>
        <taxon>Hexapoda</taxon>
        <taxon>Insecta</taxon>
        <taxon>Pterygota</taxon>
        <taxon>Neoptera</taxon>
        <taxon>Endopterygota</taxon>
        <taxon>Coleoptera</taxon>
        <taxon>Polyphaga</taxon>
        <taxon>Cucujiformia</taxon>
        <taxon>Curculionidae</taxon>
        <taxon>Dryophthorinae</taxon>
        <taxon>Sitophilus</taxon>
    </lineage>
</organism>
<keyword evidence="4" id="KW-0143">Chaperone</keyword>
<evidence type="ECO:0000256" key="6">
    <source>
        <dbReference type="ARBA" id="ARBA00023242"/>
    </source>
</evidence>
<keyword evidence="5" id="KW-0234">DNA repair</keyword>
<dbReference type="KEGG" id="soy:115880880"/>
<feature type="compositionally biased region" description="Acidic residues" evidence="7">
    <location>
        <begin position="170"/>
        <end position="183"/>
    </location>
</feature>
<proteinExistence type="predicted"/>
<evidence type="ECO:0000313" key="11">
    <source>
        <dbReference type="RefSeq" id="XP_030754063.1"/>
    </source>
</evidence>
<feature type="domain" description="Chromatin assembly factor 1 p150 subunit acidic region" evidence="8">
    <location>
        <begin position="271"/>
        <end position="407"/>
    </location>
</feature>
<dbReference type="AlphaFoldDB" id="A0A6J2XRC3"/>
<feature type="compositionally biased region" description="Polar residues" evidence="7">
    <location>
        <begin position="95"/>
        <end position="104"/>
    </location>
</feature>
<keyword evidence="2" id="KW-0235">DNA replication</keyword>
<dbReference type="PANTHER" id="PTHR15272:SF0">
    <property type="entry name" value="CHROMATIN ASSEMBLY FACTOR 1 SUBUNIT A"/>
    <property type="match status" value="1"/>
</dbReference>
<feature type="region of interest" description="Disordered" evidence="7">
    <location>
        <begin position="40"/>
        <end position="118"/>
    </location>
</feature>
<evidence type="ECO:0000259" key="9">
    <source>
        <dbReference type="Pfam" id="PF12253"/>
    </source>
</evidence>
<dbReference type="PANTHER" id="PTHR15272">
    <property type="entry name" value="CHROMATIN ASSEMBLY FACTOR 1 SUBUNIT A CAF-1 SUBUNIT A"/>
    <property type="match status" value="1"/>
</dbReference>
<dbReference type="RefSeq" id="XP_030754063.1">
    <property type="nucleotide sequence ID" value="XM_030898203.1"/>
</dbReference>
<name>A0A6J2XRC3_SITOR</name>
<evidence type="ECO:0000256" key="4">
    <source>
        <dbReference type="ARBA" id="ARBA00023186"/>
    </source>
</evidence>
<dbReference type="GO" id="GO:0033186">
    <property type="term" value="C:CAF-1 complex"/>
    <property type="evidence" value="ECO:0007669"/>
    <property type="project" value="TreeGrafter"/>
</dbReference>
<feature type="domain" description="Chromatin assembly factor 1 subunit A dimerization" evidence="9">
    <location>
        <begin position="489"/>
        <end position="560"/>
    </location>
</feature>
<dbReference type="GO" id="GO:0006260">
    <property type="term" value="P:DNA replication"/>
    <property type="evidence" value="ECO:0007669"/>
    <property type="project" value="UniProtKB-KW"/>
</dbReference>
<evidence type="ECO:0000313" key="10">
    <source>
        <dbReference type="Proteomes" id="UP000504635"/>
    </source>
</evidence>
<evidence type="ECO:0000259" key="8">
    <source>
        <dbReference type="Pfam" id="PF11600"/>
    </source>
</evidence>
<dbReference type="OrthoDB" id="79480at2759"/>
<dbReference type="GO" id="GO:0006281">
    <property type="term" value="P:DNA repair"/>
    <property type="evidence" value="ECO:0007669"/>
    <property type="project" value="UniProtKB-KW"/>
</dbReference>
<sequence length="765" mass="89958">MFGFTLATEVFQGSTQRTWNCISRFAHLIWGKFTHYTQAEMPRTRKRHHSRSRSRSVSRERSYNKQKKNTSNEKDGKRRRLEGIESPLYKRSLSSEDSPAPTTENEVEDVETLKNIEDTDVGAKEVQSANSIVQTSDDKVPVNEDTNTIEQENCDPPNLENDIEMKSDIEDNDNTVEENDDSQIEDKVEDKSIIIEEHEKSNLQELDNEVDVKSVEHENKSVTKVNIDKVDNRKMITTPKKALTPKQLQKKLESEKKREQKQKEREEREKQKQAERQKIKEQKEAERLKQLEMKQKEKEIKEEAKKKEKEIKEEAKKKEKEEKEQKRKEKEEQEEQKRKEKELEKQKKQQEIEEKNKEKQKEEEKKQKTAALFVNFFKKPESIIKEKKVEKPTQCVFMPFEVKADMRLPPTRKILSKDSLEKLDEFVRNQDNTASYLNDIKSETFQPGKTSKTWPYEEVDDDIVIVEEDKTLGQTICGDTSNVQKLKAKFLYFHENRRPAYFGTWRKKSAVIRPRRPFEEDTSHFNYEEDSDDDWEEEEQGESLDVSGDEEDKDAENDKDDYEVDNDFFVPHGHLSDDEIDDEENAKLSPESLKQKLKLLKDEFDEDMKSKTHKLKPRSIGCIWLNKKGDNVEEAVLKYLQPFAAIFKGQIEIKPRKEIFSSPDKKKSKPVQELPPEQIPIFLNIIHGNANNKNALVEQFLTYMANNGTKVEMSKISLKRFLKHTATYRKCTENGPMKNKFGWFVNEDVKNHYNVTLDLLAKEEK</sequence>
<evidence type="ECO:0000256" key="2">
    <source>
        <dbReference type="ARBA" id="ARBA00022705"/>
    </source>
</evidence>